<proteinExistence type="predicted"/>
<feature type="compositionally biased region" description="Polar residues" evidence="1">
    <location>
        <begin position="220"/>
        <end position="229"/>
    </location>
</feature>
<gene>
    <name evidence="2" type="ORF">AAF712_008767</name>
</gene>
<protein>
    <submittedName>
        <fullName evidence="2">Uncharacterized protein</fullName>
    </submittedName>
</protein>
<comment type="caution">
    <text evidence="2">The sequence shown here is derived from an EMBL/GenBank/DDBJ whole genome shotgun (WGS) entry which is preliminary data.</text>
</comment>
<feature type="region of interest" description="Disordered" evidence="1">
    <location>
        <begin position="278"/>
        <end position="620"/>
    </location>
</feature>
<feature type="compositionally biased region" description="Polar residues" evidence="1">
    <location>
        <begin position="800"/>
        <end position="810"/>
    </location>
</feature>
<feature type="region of interest" description="Disordered" evidence="1">
    <location>
        <begin position="683"/>
        <end position="729"/>
    </location>
</feature>
<feature type="compositionally biased region" description="Low complexity" evidence="1">
    <location>
        <begin position="173"/>
        <end position="185"/>
    </location>
</feature>
<reference evidence="2 3" key="1">
    <citation type="submission" date="2024-05" db="EMBL/GenBank/DDBJ databases">
        <title>A draft genome resource for the thread blight pathogen Marasmius tenuissimus strain MS-2.</title>
        <authorList>
            <person name="Yulfo-Soto G.E."/>
            <person name="Baruah I.K."/>
            <person name="Amoako-Attah I."/>
            <person name="Bukari Y."/>
            <person name="Meinhardt L.W."/>
            <person name="Bailey B.A."/>
            <person name="Cohen S.P."/>
        </authorList>
    </citation>
    <scope>NUCLEOTIDE SEQUENCE [LARGE SCALE GENOMIC DNA]</scope>
    <source>
        <strain evidence="2 3">MS-2</strain>
    </source>
</reference>
<accession>A0ABR2ZT76</accession>
<feature type="compositionally biased region" description="Low complexity" evidence="1">
    <location>
        <begin position="484"/>
        <end position="496"/>
    </location>
</feature>
<feature type="region of interest" description="Disordered" evidence="1">
    <location>
        <begin position="750"/>
        <end position="810"/>
    </location>
</feature>
<sequence length="810" mass="87217">MSQKATDAANNAPYLTHLVGHRRQLSLVPPDNAGRMRQAKQKKQRSGNPDDELRFNTGPKFYKVSTSSRANSDARPHPRSSRTSRRTGEVRENEYVDDGSSIPNYPPPSFDEAMSSPPISICPSTGTFINPSSRTVHSYSPNSASPSTPQMSPGASASSASPEDLSDNDSDSDASLMASARSSSPYEPPSPSGMEVSRSPTPGSTMGDLEAEYDAEMISAPNTPTSSKPCRSRLSLSPLRTLLPRRSSSSTRAISAHPYCQSTNPSSFFRSTTSLSTFTFGRSTTSPPDAEEDKGEQEDFESWEVVRRPTSLLFNVEMAMSTKTAPEGLPTESLSTPPPSEPVRSHTTVPPSAPPSSLPSVPPSAPPLPPLVDKKTPFPKPKVKKEPKRRDTTQSQTTMPNASPPGLETGPILTTVRTRRTYSPSPATQRAPIPGSPLRSEASYPQAQPQAILEKAINTPLPITPTEKAVDNKERGGVPPLSPFPAAATSSFSSSLDNQTIAPLQNVRGPMRDGRQDYTQTRSHSSISYHNSRAPSPDVLARTSAHAFPTLSRPVMPPINTNNVQEGPASRRGSPSPIPPTPSSSSTYTITPTHTPTQSHFAHHYLGRPLPRPPPSFSRDMVDSTYASSVAESFVSSASTMCPEGLLIDFDEPAQPSCPATPVPTLMYQRGEVLEGGRSSRLTQWSTSSNRHSHVFGRTLSPAEQASRNRTESATRAASVTEPNPRGELSHFTDLDLLVAGLDDSQLQDGSGYDVHHTTDPAHGLRVHGSSFSGPSLEAKLQRQLSKNHQRKGLDHGSLPTGSNPRTRFR</sequence>
<dbReference type="EMBL" id="JBBXMP010000064">
    <property type="protein sequence ID" value="KAL0064321.1"/>
    <property type="molecule type" value="Genomic_DNA"/>
</dbReference>
<name>A0ABR2ZT76_9AGAR</name>
<feature type="compositionally biased region" description="Polar residues" evidence="1">
    <location>
        <begin position="517"/>
        <end position="534"/>
    </location>
</feature>
<feature type="region of interest" description="Disordered" evidence="1">
    <location>
        <begin position="1"/>
        <end position="258"/>
    </location>
</feature>
<feature type="compositionally biased region" description="Pro residues" evidence="1">
    <location>
        <begin position="351"/>
        <end position="370"/>
    </location>
</feature>
<feature type="compositionally biased region" description="Low complexity" evidence="1">
    <location>
        <begin position="232"/>
        <end position="252"/>
    </location>
</feature>
<evidence type="ECO:0000313" key="3">
    <source>
        <dbReference type="Proteomes" id="UP001437256"/>
    </source>
</evidence>
<organism evidence="2 3">
    <name type="scientific">Marasmius tenuissimus</name>
    <dbReference type="NCBI Taxonomy" id="585030"/>
    <lineage>
        <taxon>Eukaryota</taxon>
        <taxon>Fungi</taxon>
        <taxon>Dikarya</taxon>
        <taxon>Basidiomycota</taxon>
        <taxon>Agaricomycotina</taxon>
        <taxon>Agaricomycetes</taxon>
        <taxon>Agaricomycetidae</taxon>
        <taxon>Agaricales</taxon>
        <taxon>Marasmiineae</taxon>
        <taxon>Marasmiaceae</taxon>
        <taxon>Marasmius</taxon>
    </lineage>
</organism>
<feature type="compositionally biased region" description="Acidic residues" evidence="1">
    <location>
        <begin position="289"/>
        <end position="302"/>
    </location>
</feature>
<evidence type="ECO:0000256" key="1">
    <source>
        <dbReference type="SAM" id="MobiDB-lite"/>
    </source>
</evidence>
<feature type="compositionally biased region" description="Polar residues" evidence="1">
    <location>
        <begin position="122"/>
        <end position="153"/>
    </location>
</feature>
<keyword evidence="3" id="KW-1185">Reference proteome</keyword>
<dbReference type="Proteomes" id="UP001437256">
    <property type="component" value="Unassembled WGS sequence"/>
</dbReference>
<evidence type="ECO:0000313" key="2">
    <source>
        <dbReference type="EMBL" id="KAL0064321.1"/>
    </source>
</evidence>
<feature type="compositionally biased region" description="Low complexity" evidence="1">
    <location>
        <begin position="583"/>
        <end position="599"/>
    </location>
</feature>